<evidence type="ECO:0000259" key="1">
    <source>
        <dbReference type="SMART" id="SM01136"/>
    </source>
</evidence>
<dbReference type="GO" id="GO:0003723">
    <property type="term" value="F:RNA binding"/>
    <property type="evidence" value="ECO:0007669"/>
    <property type="project" value="InterPro"/>
</dbReference>
<protein>
    <submittedName>
        <fullName evidence="2">Dyskeratosis congenita 1, dyskerin</fullName>
    </submittedName>
</protein>
<dbReference type="PANTHER" id="PTHR23127">
    <property type="entry name" value="CENTROMERE/MICROTUBULE BINDING PROTEIN CBF5"/>
    <property type="match status" value="1"/>
</dbReference>
<sequence length="325" mass="36707">MKRQLDVYLFFKVSAKKKKKTKKIGDDEIGEIQQSTDFLIKPDSKVASLDTSQWTSHYTPLPSGSNPLKRNISDYVRTGFINLDKPANPSSMKWSPGSGGSSVLVKSQQSAFNFYSERFHFKRSCSSALEHSDRTLFQRPPLIAAVKRQLNVRNHLTESKLIKIRPRKRLVVWSSCWSYLYFRTVCVCCGGGTLEITFLQGPPVTMHDVLDAQWQFDSKKTETYSEDEFVFPLGEKLLDVHKRIVNAICYGAKIMLPGVLRYEDGHRDEPDIVVITTKESVAISISEVKFSAPTKKIAKAVPPPQNKIGWILLPTKCQSAIIFSA</sequence>
<dbReference type="SUPFAM" id="SSF88697">
    <property type="entry name" value="PUA domain-like"/>
    <property type="match status" value="1"/>
</dbReference>
<dbReference type="Ensembl" id="ENSNMLT00000008447.1">
    <property type="protein sequence ID" value="ENSNMLP00000007424.1"/>
    <property type="gene ID" value="ENSNMLG00000005234.1"/>
</dbReference>
<dbReference type="GO" id="GO:0031429">
    <property type="term" value="C:box H/ACA snoRNP complex"/>
    <property type="evidence" value="ECO:0007669"/>
    <property type="project" value="TreeGrafter"/>
</dbReference>
<dbReference type="Proteomes" id="UP000694523">
    <property type="component" value="Unplaced"/>
</dbReference>
<dbReference type="InterPro" id="IPR012960">
    <property type="entry name" value="Dyskerin-like"/>
</dbReference>
<reference evidence="2" key="2">
    <citation type="submission" date="2025-09" db="UniProtKB">
        <authorList>
            <consortium name="Ensembl"/>
        </authorList>
    </citation>
    <scope>IDENTIFICATION</scope>
</reference>
<dbReference type="GO" id="GO:0031118">
    <property type="term" value="P:rRNA pseudouridine synthesis"/>
    <property type="evidence" value="ECO:0007669"/>
    <property type="project" value="TreeGrafter"/>
</dbReference>
<dbReference type="InterPro" id="IPR036974">
    <property type="entry name" value="PUA_sf"/>
</dbReference>
<dbReference type="InterPro" id="IPR015947">
    <property type="entry name" value="PUA-like_sf"/>
</dbReference>
<evidence type="ECO:0000313" key="2">
    <source>
        <dbReference type="Ensembl" id="ENSNMLP00000007424.1"/>
    </source>
</evidence>
<dbReference type="InterPro" id="IPR004802">
    <property type="entry name" value="tRNA_PsdUridine_synth_B_fam"/>
</dbReference>
<dbReference type="SUPFAM" id="SSF55120">
    <property type="entry name" value="Pseudouridine synthase"/>
    <property type="match status" value="1"/>
</dbReference>
<dbReference type="PANTHER" id="PTHR23127:SF0">
    <property type="entry name" value="H_ACA RIBONUCLEOPROTEIN COMPLEX SUBUNIT DKC1"/>
    <property type="match status" value="1"/>
</dbReference>
<organism evidence="2 3">
    <name type="scientific">Neogobius melanostomus</name>
    <name type="common">round goby</name>
    <dbReference type="NCBI Taxonomy" id="47308"/>
    <lineage>
        <taxon>Eukaryota</taxon>
        <taxon>Metazoa</taxon>
        <taxon>Chordata</taxon>
        <taxon>Craniata</taxon>
        <taxon>Vertebrata</taxon>
        <taxon>Euteleostomi</taxon>
        <taxon>Actinopterygii</taxon>
        <taxon>Neopterygii</taxon>
        <taxon>Teleostei</taxon>
        <taxon>Neoteleostei</taxon>
        <taxon>Acanthomorphata</taxon>
        <taxon>Gobiaria</taxon>
        <taxon>Gobiiformes</taxon>
        <taxon>Gobioidei</taxon>
        <taxon>Gobiidae</taxon>
        <taxon>Benthophilinae</taxon>
        <taxon>Neogobiini</taxon>
        <taxon>Neogobius</taxon>
    </lineage>
</organism>
<evidence type="ECO:0000313" key="3">
    <source>
        <dbReference type="Proteomes" id="UP000694523"/>
    </source>
</evidence>
<dbReference type="PROSITE" id="PS50890">
    <property type="entry name" value="PUA"/>
    <property type="match status" value="1"/>
</dbReference>
<dbReference type="GO" id="GO:1990481">
    <property type="term" value="P:mRNA pseudouridine synthesis"/>
    <property type="evidence" value="ECO:0007669"/>
    <property type="project" value="TreeGrafter"/>
</dbReference>
<keyword evidence="3" id="KW-1185">Reference proteome</keyword>
<dbReference type="SMR" id="A0A8C6SR53"/>
<name>A0A8C6SR53_9GOBI</name>
<dbReference type="InterPro" id="IPR020103">
    <property type="entry name" value="PsdUridine_synth_cat_dom_sf"/>
</dbReference>
<dbReference type="AlphaFoldDB" id="A0A8C6SR53"/>
<dbReference type="Pfam" id="PF01472">
    <property type="entry name" value="PUA"/>
    <property type="match status" value="1"/>
</dbReference>
<proteinExistence type="predicted"/>
<dbReference type="SMART" id="SM01136">
    <property type="entry name" value="DKCLD"/>
    <property type="match status" value="1"/>
</dbReference>
<dbReference type="InterPro" id="IPR002478">
    <property type="entry name" value="PUA"/>
</dbReference>
<dbReference type="GO" id="GO:0031120">
    <property type="term" value="P:snRNA pseudouridine synthesis"/>
    <property type="evidence" value="ECO:0007669"/>
    <property type="project" value="TreeGrafter"/>
</dbReference>
<reference evidence="2" key="1">
    <citation type="submission" date="2025-08" db="UniProtKB">
        <authorList>
            <consortium name="Ensembl"/>
        </authorList>
    </citation>
    <scope>IDENTIFICATION</scope>
</reference>
<dbReference type="Pfam" id="PF08068">
    <property type="entry name" value="DKCLD"/>
    <property type="match status" value="1"/>
</dbReference>
<feature type="domain" description="Dyskerin-like" evidence="1">
    <location>
        <begin position="50"/>
        <end position="91"/>
    </location>
</feature>
<accession>A0A8C6SR53</accession>
<dbReference type="GO" id="GO:0009982">
    <property type="term" value="F:pseudouridine synthase activity"/>
    <property type="evidence" value="ECO:0007669"/>
    <property type="project" value="InterPro"/>
</dbReference>
<dbReference type="Gene3D" id="2.30.130.10">
    <property type="entry name" value="PUA domain"/>
    <property type="match status" value="2"/>
</dbReference>
<dbReference type="GO" id="GO:0000495">
    <property type="term" value="P:box H/ACA sno(s)RNA 3'-end processing"/>
    <property type="evidence" value="ECO:0007669"/>
    <property type="project" value="TreeGrafter"/>
</dbReference>